<dbReference type="RefSeq" id="XP_002835525.1">
    <property type="nucleotide sequence ID" value="XM_002835479.1"/>
</dbReference>
<feature type="region of interest" description="Disordered" evidence="1">
    <location>
        <begin position="1"/>
        <end position="93"/>
    </location>
</feature>
<dbReference type="EMBL" id="FN429998">
    <property type="protein sequence ID" value="CAZ79682.1"/>
    <property type="molecule type" value="Genomic_DNA"/>
</dbReference>
<dbReference type="Proteomes" id="UP000006911">
    <property type="component" value="Unassembled WGS sequence"/>
</dbReference>
<dbReference type="KEGG" id="tml:GSTUM_00004220001"/>
<accession>D5G589</accession>
<sequence length="93" mass="10062">MNIKPRLSSIPIFRTPNPGRPTPPTLSTPSLAWNTGTKSSRTQHPAVQQRKSQKIGAQRPFGTSPGGMARGLSRTRSVAFPTHQGGWDPSDVM</sequence>
<dbReference type="InParanoid" id="D5G589"/>
<dbReference type="HOGENOM" id="CLU_2401274_0_0_1"/>
<keyword evidence="3" id="KW-1185">Reference proteome</keyword>
<gene>
    <name evidence="2" type="ORF">GSTUM_00004220001</name>
</gene>
<evidence type="ECO:0000256" key="1">
    <source>
        <dbReference type="SAM" id="MobiDB-lite"/>
    </source>
</evidence>
<name>D5G589_TUBMM</name>
<proteinExistence type="predicted"/>
<organism evidence="2 3">
    <name type="scientific">Tuber melanosporum (strain Mel28)</name>
    <name type="common">Perigord black truffle</name>
    <dbReference type="NCBI Taxonomy" id="656061"/>
    <lineage>
        <taxon>Eukaryota</taxon>
        <taxon>Fungi</taxon>
        <taxon>Dikarya</taxon>
        <taxon>Ascomycota</taxon>
        <taxon>Pezizomycotina</taxon>
        <taxon>Pezizomycetes</taxon>
        <taxon>Pezizales</taxon>
        <taxon>Tuberaceae</taxon>
        <taxon>Tuber</taxon>
    </lineage>
</organism>
<evidence type="ECO:0000313" key="2">
    <source>
        <dbReference type="EMBL" id="CAZ79682.1"/>
    </source>
</evidence>
<dbReference type="GeneID" id="9188101"/>
<protein>
    <submittedName>
        <fullName evidence="2">(Perigord truffle) hypothetical protein</fullName>
    </submittedName>
</protein>
<evidence type="ECO:0000313" key="3">
    <source>
        <dbReference type="Proteomes" id="UP000006911"/>
    </source>
</evidence>
<feature type="compositionally biased region" description="Polar residues" evidence="1">
    <location>
        <begin position="32"/>
        <end position="50"/>
    </location>
</feature>
<dbReference type="AlphaFoldDB" id="D5G589"/>
<reference evidence="2 3" key="1">
    <citation type="journal article" date="2010" name="Nature">
        <title>Perigord black truffle genome uncovers evolutionary origins and mechanisms of symbiosis.</title>
        <authorList>
            <person name="Martin F."/>
            <person name="Kohler A."/>
            <person name="Murat C."/>
            <person name="Balestrini R."/>
            <person name="Coutinho P.M."/>
            <person name="Jaillon O."/>
            <person name="Montanini B."/>
            <person name="Morin E."/>
            <person name="Noel B."/>
            <person name="Percudani R."/>
            <person name="Porcel B."/>
            <person name="Rubini A."/>
            <person name="Amicucci A."/>
            <person name="Amselem J."/>
            <person name="Anthouard V."/>
            <person name="Arcioni S."/>
            <person name="Artiguenave F."/>
            <person name="Aury J.M."/>
            <person name="Ballario P."/>
            <person name="Bolchi A."/>
            <person name="Brenna A."/>
            <person name="Brun A."/>
            <person name="Buee M."/>
            <person name="Cantarel B."/>
            <person name="Chevalier G."/>
            <person name="Couloux A."/>
            <person name="Da Silva C."/>
            <person name="Denoeud F."/>
            <person name="Duplessis S."/>
            <person name="Ghignone S."/>
            <person name="Hilselberger B."/>
            <person name="Iotti M."/>
            <person name="Marcais B."/>
            <person name="Mello A."/>
            <person name="Miranda M."/>
            <person name="Pacioni G."/>
            <person name="Quesneville H."/>
            <person name="Riccioni C."/>
            <person name="Ruotolo R."/>
            <person name="Splivallo R."/>
            <person name="Stocchi V."/>
            <person name="Tisserant E."/>
            <person name="Viscomi A.R."/>
            <person name="Zambonelli A."/>
            <person name="Zampieri E."/>
            <person name="Henrissat B."/>
            <person name="Lebrun M.H."/>
            <person name="Paolocci F."/>
            <person name="Bonfante P."/>
            <person name="Ottonello S."/>
            <person name="Wincker P."/>
        </authorList>
    </citation>
    <scope>NUCLEOTIDE SEQUENCE [LARGE SCALE GENOMIC DNA]</scope>
    <source>
        <strain evidence="2 3">Mel28</strain>
    </source>
</reference>